<sequence length="136" mass="15009">MTFKNYAGIIGALLVIAGGLSPMLHLPIIGNWNYWDLDTVLASIIYALATLALIASASNKRGLLRFCGWALLLVLAFTFVAVYFKVNNYFSFIPLKKLAAAASRIIHYRWLGWALISSGAIIMIIFSGKNKKLKVD</sequence>
<dbReference type="EMBL" id="FNHH01000002">
    <property type="protein sequence ID" value="SDL77875.1"/>
    <property type="molecule type" value="Genomic_DNA"/>
</dbReference>
<dbReference type="RefSeq" id="WP_090698826.1">
    <property type="nucleotide sequence ID" value="NZ_FNHH01000002.1"/>
</dbReference>
<evidence type="ECO:0000313" key="3">
    <source>
        <dbReference type="Proteomes" id="UP000199226"/>
    </source>
</evidence>
<dbReference type="Proteomes" id="UP000199226">
    <property type="component" value="Unassembled WGS sequence"/>
</dbReference>
<dbReference type="AlphaFoldDB" id="A0A1G9MW78"/>
<keyword evidence="3" id="KW-1185">Reference proteome</keyword>
<reference evidence="3" key="1">
    <citation type="submission" date="2016-10" db="EMBL/GenBank/DDBJ databases">
        <authorList>
            <person name="Varghese N."/>
            <person name="Submissions S."/>
        </authorList>
    </citation>
    <scope>NUCLEOTIDE SEQUENCE [LARGE SCALE GENOMIC DNA]</scope>
    <source>
        <strain evidence="3">DSM 24536</strain>
    </source>
</reference>
<gene>
    <name evidence="2" type="ORF">SAMN05421813_102119</name>
</gene>
<evidence type="ECO:0000313" key="2">
    <source>
        <dbReference type="EMBL" id="SDL77875.1"/>
    </source>
</evidence>
<keyword evidence="1" id="KW-0812">Transmembrane</keyword>
<dbReference type="OrthoDB" id="799709at2"/>
<feature type="transmembrane region" description="Helical" evidence="1">
    <location>
        <begin position="66"/>
        <end position="86"/>
    </location>
</feature>
<dbReference type="STRING" id="990371.SAMN05421813_102119"/>
<keyword evidence="1" id="KW-0472">Membrane</keyword>
<feature type="transmembrane region" description="Helical" evidence="1">
    <location>
        <begin position="106"/>
        <end position="126"/>
    </location>
</feature>
<feature type="transmembrane region" description="Helical" evidence="1">
    <location>
        <begin position="7"/>
        <end position="28"/>
    </location>
</feature>
<organism evidence="2 3">
    <name type="scientific">Daejeonella rubra</name>
    <dbReference type="NCBI Taxonomy" id="990371"/>
    <lineage>
        <taxon>Bacteria</taxon>
        <taxon>Pseudomonadati</taxon>
        <taxon>Bacteroidota</taxon>
        <taxon>Sphingobacteriia</taxon>
        <taxon>Sphingobacteriales</taxon>
        <taxon>Sphingobacteriaceae</taxon>
        <taxon>Daejeonella</taxon>
    </lineage>
</organism>
<protein>
    <submittedName>
        <fullName evidence="2">Uncharacterized protein</fullName>
    </submittedName>
</protein>
<evidence type="ECO:0000256" key="1">
    <source>
        <dbReference type="SAM" id="Phobius"/>
    </source>
</evidence>
<feature type="transmembrane region" description="Helical" evidence="1">
    <location>
        <begin position="34"/>
        <end position="54"/>
    </location>
</feature>
<accession>A0A1G9MW78</accession>
<name>A0A1G9MW78_9SPHI</name>
<keyword evidence="1" id="KW-1133">Transmembrane helix</keyword>
<proteinExistence type="predicted"/>